<evidence type="ECO:0000313" key="8">
    <source>
        <dbReference type="Proteomes" id="UP000799539"/>
    </source>
</evidence>
<dbReference type="Gene3D" id="1.10.510.10">
    <property type="entry name" value="Transferase(Phosphotransferase) domain 1"/>
    <property type="match status" value="1"/>
</dbReference>
<evidence type="ECO:0000256" key="4">
    <source>
        <dbReference type="ARBA" id="ARBA00022777"/>
    </source>
</evidence>
<evidence type="ECO:0000256" key="3">
    <source>
        <dbReference type="ARBA" id="ARBA00022741"/>
    </source>
</evidence>
<dbReference type="OrthoDB" id="5979581at2759"/>
<dbReference type="Gene3D" id="3.30.200.20">
    <property type="entry name" value="Phosphorylase Kinase, domain 1"/>
    <property type="match status" value="1"/>
</dbReference>
<protein>
    <recommendedName>
        <fullName evidence="6">Protein kinase domain-containing protein</fullName>
    </recommendedName>
</protein>
<dbReference type="InterPro" id="IPR011009">
    <property type="entry name" value="Kinase-like_dom_sf"/>
</dbReference>
<dbReference type="PANTHER" id="PTHR45646:SF11">
    <property type="entry name" value="SERINE_THREONINE-PROTEIN KINASE DOA"/>
    <property type="match status" value="1"/>
</dbReference>
<keyword evidence="1" id="KW-0723">Serine/threonine-protein kinase</keyword>
<keyword evidence="2" id="KW-0808">Transferase</keyword>
<evidence type="ECO:0000259" key="6">
    <source>
        <dbReference type="PROSITE" id="PS50011"/>
    </source>
</evidence>
<dbReference type="SMART" id="SM00220">
    <property type="entry name" value="S_TKc"/>
    <property type="match status" value="1"/>
</dbReference>
<dbReference type="PANTHER" id="PTHR45646">
    <property type="entry name" value="SERINE/THREONINE-PROTEIN KINASE DOA-RELATED"/>
    <property type="match status" value="1"/>
</dbReference>
<dbReference type="GO" id="GO:0043484">
    <property type="term" value="P:regulation of RNA splicing"/>
    <property type="evidence" value="ECO:0007669"/>
    <property type="project" value="TreeGrafter"/>
</dbReference>
<dbReference type="InterPro" id="IPR000719">
    <property type="entry name" value="Prot_kinase_dom"/>
</dbReference>
<evidence type="ECO:0000256" key="2">
    <source>
        <dbReference type="ARBA" id="ARBA00022679"/>
    </source>
</evidence>
<dbReference type="EMBL" id="ML992714">
    <property type="protein sequence ID" value="KAF2206693.1"/>
    <property type="molecule type" value="Genomic_DNA"/>
</dbReference>
<keyword evidence="8" id="KW-1185">Reference proteome</keyword>
<dbReference type="Pfam" id="PF00069">
    <property type="entry name" value="Pkinase"/>
    <property type="match status" value="2"/>
</dbReference>
<keyword evidence="5" id="KW-0067">ATP-binding</keyword>
<sequence>MSSVPGPIEEESLSCFKSSRYYPAKLGQVIRDEYKVQAKLGYGGTSTTWLCAYKNSSFKVMKLATANQGDTREARVFKHLQDHAAKSQNPGRYCVRQPEEIFTIIADGHHHQCFVFEPLGPSLLEFSSWRRSQSFHIEEVRRMIIYILHAVDFLHEHNVIHTDIKLDNIQITLPDDEEDILKAFVASEKESPSFAKMGPDGLPLYRSREMRQDELTYPILCDLGSAKIGSPPHTGTVQALPYRAPEVLLGSSWDSKIDIWSIGVLVWELALGERLFGQSNEVETVKLMLQYLGSPPANLLLRCAAKDKHFDELGNFKHGEPKQVSLEERVDMEPEHAPFFDFLRHMLRWDPEQRASASELLKHSWLQFE</sequence>
<evidence type="ECO:0000256" key="5">
    <source>
        <dbReference type="ARBA" id="ARBA00022840"/>
    </source>
</evidence>
<dbReference type="GO" id="GO:0005634">
    <property type="term" value="C:nucleus"/>
    <property type="evidence" value="ECO:0007669"/>
    <property type="project" value="TreeGrafter"/>
</dbReference>
<dbReference type="Proteomes" id="UP000799539">
    <property type="component" value="Unassembled WGS sequence"/>
</dbReference>
<name>A0A6A6EZW3_9PEZI</name>
<accession>A0A6A6EZW3</accession>
<evidence type="ECO:0000256" key="1">
    <source>
        <dbReference type="ARBA" id="ARBA00022527"/>
    </source>
</evidence>
<proteinExistence type="predicted"/>
<organism evidence="7 8">
    <name type="scientific">Cercospora zeae-maydis SCOH1-5</name>
    <dbReference type="NCBI Taxonomy" id="717836"/>
    <lineage>
        <taxon>Eukaryota</taxon>
        <taxon>Fungi</taxon>
        <taxon>Dikarya</taxon>
        <taxon>Ascomycota</taxon>
        <taxon>Pezizomycotina</taxon>
        <taxon>Dothideomycetes</taxon>
        <taxon>Dothideomycetidae</taxon>
        <taxon>Mycosphaerellales</taxon>
        <taxon>Mycosphaerellaceae</taxon>
        <taxon>Cercospora</taxon>
    </lineage>
</organism>
<dbReference type="GO" id="GO:0004674">
    <property type="term" value="F:protein serine/threonine kinase activity"/>
    <property type="evidence" value="ECO:0007669"/>
    <property type="project" value="UniProtKB-KW"/>
</dbReference>
<keyword evidence="4" id="KW-0418">Kinase</keyword>
<dbReference type="InterPro" id="IPR051175">
    <property type="entry name" value="CLK_kinases"/>
</dbReference>
<dbReference type="GO" id="GO:0005524">
    <property type="term" value="F:ATP binding"/>
    <property type="evidence" value="ECO:0007669"/>
    <property type="project" value="UniProtKB-KW"/>
</dbReference>
<evidence type="ECO:0000313" key="7">
    <source>
        <dbReference type="EMBL" id="KAF2206693.1"/>
    </source>
</evidence>
<gene>
    <name evidence="7" type="ORF">CERZMDRAFT_52643</name>
</gene>
<reference evidence="7" key="1">
    <citation type="journal article" date="2020" name="Stud. Mycol.">
        <title>101 Dothideomycetes genomes: a test case for predicting lifestyles and emergence of pathogens.</title>
        <authorList>
            <person name="Haridas S."/>
            <person name="Albert R."/>
            <person name="Binder M."/>
            <person name="Bloem J."/>
            <person name="Labutti K."/>
            <person name="Salamov A."/>
            <person name="Andreopoulos B."/>
            <person name="Baker S."/>
            <person name="Barry K."/>
            <person name="Bills G."/>
            <person name="Bluhm B."/>
            <person name="Cannon C."/>
            <person name="Castanera R."/>
            <person name="Culley D."/>
            <person name="Daum C."/>
            <person name="Ezra D."/>
            <person name="Gonzalez J."/>
            <person name="Henrissat B."/>
            <person name="Kuo A."/>
            <person name="Liang C."/>
            <person name="Lipzen A."/>
            <person name="Lutzoni F."/>
            <person name="Magnuson J."/>
            <person name="Mondo S."/>
            <person name="Nolan M."/>
            <person name="Ohm R."/>
            <person name="Pangilinan J."/>
            <person name="Park H.-J."/>
            <person name="Ramirez L."/>
            <person name="Alfaro M."/>
            <person name="Sun H."/>
            <person name="Tritt A."/>
            <person name="Yoshinaga Y."/>
            <person name="Zwiers L.-H."/>
            <person name="Turgeon B."/>
            <person name="Goodwin S."/>
            <person name="Spatafora J."/>
            <person name="Crous P."/>
            <person name="Grigoriev I."/>
        </authorList>
    </citation>
    <scope>NUCLEOTIDE SEQUENCE</scope>
    <source>
        <strain evidence="7">SCOH1-5</strain>
    </source>
</reference>
<keyword evidence="3" id="KW-0547">Nucleotide-binding</keyword>
<feature type="domain" description="Protein kinase" evidence="6">
    <location>
        <begin position="34"/>
        <end position="366"/>
    </location>
</feature>
<dbReference type="SUPFAM" id="SSF56112">
    <property type="entry name" value="Protein kinase-like (PK-like)"/>
    <property type="match status" value="1"/>
</dbReference>
<dbReference type="PROSITE" id="PS50011">
    <property type="entry name" value="PROTEIN_KINASE_DOM"/>
    <property type="match status" value="1"/>
</dbReference>
<dbReference type="AlphaFoldDB" id="A0A6A6EZW3"/>